<dbReference type="EMBL" id="JAVIJP010000016">
    <property type="protein sequence ID" value="KAL3642437.1"/>
    <property type="molecule type" value="Genomic_DNA"/>
</dbReference>
<evidence type="ECO:0000256" key="1">
    <source>
        <dbReference type="SAM" id="SignalP"/>
    </source>
</evidence>
<dbReference type="EMBL" id="JAVIJP010000107">
    <property type="protein sequence ID" value="KAL3613904.1"/>
    <property type="molecule type" value="Genomic_DNA"/>
</dbReference>
<evidence type="ECO:0000313" key="2">
    <source>
        <dbReference type="EMBL" id="KAL3613904.1"/>
    </source>
</evidence>
<protein>
    <submittedName>
        <fullName evidence="2">Uncharacterized protein</fullName>
    </submittedName>
</protein>
<sequence>MKYRLAIPFIVAGLAFLLFVECKNPVPYKDDPTYLVAEDGDEA</sequence>
<keyword evidence="1" id="KW-0732">Signal</keyword>
<feature type="chain" id="PRO_5044724652" evidence="1">
    <location>
        <begin position="23"/>
        <end position="43"/>
    </location>
</feature>
<evidence type="ECO:0000313" key="4">
    <source>
        <dbReference type="EMBL" id="KAL3642437.1"/>
    </source>
</evidence>
<evidence type="ECO:0000313" key="3">
    <source>
        <dbReference type="EMBL" id="KAL3637468.1"/>
    </source>
</evidence>
<proteinExistence type="predicted"/>
<dbReference type="Proteomes" id="UP001632038">
    <property type="component" value="Unassembled WGS sequence"/>
</dbReference>
<organism evidence="2 5">
    <name type="scientific">Castilleja foliolosa</name>
    <dbReference type="NCBI Taxonomy" id="1961234"/>
    <lineage>
        <taxon>Eukaryota</taxon>
        <taxon>Viridiplantae</taxon>
        <taxon>Streptophyta</taxon>
        <taxon>Embryophyta</taxon>
        <taxon>Tracheophyta</taxon>
        <taxon>Spermatophyta</taxon>
        <taxon>Magnoliopsida</taxon>
        <taxon>eudicotyledons</taxon>
        <taxon>Gunneridae</taxon>
        <taxon>Pentapetalae</taxon>
        <taxon>asterids</taxon>
        <taxon>lamiids</taxon>
        <taxon>Lamiales</taxon>
        <taxon>Orobanchaceae</taxon>
        <taxon>Pedicularideae</taxon>
        <taxon>Castillejinae</taxon>
        <taxon>Castilleja</taxon>
    </lineage>
</organism>
<accession>A0ABD3B9G5</accession>
<reference evidence="5" key="1">
    <citation type="journal article" date="2024" name="IScience">
        <title>Strigolactones Initiate the Formation of Haustorium-like Structures in Castilleja.</title>
        <authorList>
            <person name="Buerger M."/>
            <person name="Peterson D."/>
            <person name="Chory J."/>
        </authorList>
    </citation>
    <scope>NUCLEOTIDE SEQUENCE [LARGE SCALE GENOMIC DNA]</scope>
</reference>
<dbReference type="AlphaFoldDB" id="A0ABD3B9G5"/>
<evidence type="ECO:0000313" key="5">
    <source>
        <dbReference type="Proteomes" id="UP001632038"/>
    </source>
</evidence>
<name>A0ABD3B9G5_9LAMI</name>
<comment type="caution">
    <text evidence="2">The sequence shown here is derived from an EMBL/GenBank/DDBJ whole genome shotgun (WGS) entry which is preliminary data.</text>
</comment>
<gene>
    <name evidence="4" type="ORF">CASFOL_013252</name>
    <name evidence="3" type="ORF">CASFOL_018636</name>
    <name evidence="2" type="ORF">CASFOL_041978</name>
</gene>
<keyword evidence="5" id="KW-1185">Reference proteome</keyword>
<feature type="signal peptide" evidence="1">
    <location>
        <begin position="1"/>
        <end position="22"/>
    </location>
</feature>
<dbReference type="EMBL" id="JAVIJP010000025">
    <property type="protein sequence ID" value="KAL3637468.1"/>
    <property type="molecule type" value="Genomic_DNA"/>
</dbReference>
<reference evidence="2" key="2">
    <citation type="submission" date="2024-11" db="EMBL/GenBank/DDBJ databases">
        <authorList>
            <person name="Burger M."/>
            <person name="Chory J."/>
        </authorList>
    </citation>
    <scope>NUCLEOTIDE SEQUENCE</scope>
    <source>
        <strain evidence="2">Tecolote</strain>
        <tissue evidence="2">Flower</tissue>
    </source>
</reference>